<dbReference type="PANTHER" id="PTHR31312">
    <property type="entry name" value="TRANSCRIPTION ACTIVATOR GLK1"/>
    <property type="match status" value="1"/>
</dbReference>
<sequence>MHKRKDDKAEPAADMVCTTDDLLEWKDFPKGLRILLLDEDIHSAAEIKLKLEQMDYIVSAFCDENEAMEALSNKCESYHVAIVEVSTGNNLGSFKFLENAKDLPTIMISSTHCVSTTMKCIALGAAEFLQKPLSEEKLRNIWQHVVHKAFNAGEHSLSKMLNPTKETIPPVLQLPVEKDESKVQTSLVEIEDLTRRHELHHDLSTASDKFPAPSTPQLKQSGRLLGESECQEQPNCPVEKDPMDHDGDAKSVENSCNISIENITAKVDSSSMLVNDSIKEVGSTSGSKSPNHLRPEQKSKDSIINSKVEAGNPKKASTSNQNSYVTRASRKKMKVDWTQDLHKRFVKAVEQLGVDQAIPSRILELMKVEGLTRHNVASHLQKYRLNRRHILPKEEDRRWHHPKDNRHSTPRSNYQQHKPIMAYPSYPPSSHPICHVWGHPISHLPPPTAQTWGHPSFPAWQTPENWQWKTFHGMHVDAWGCPVMPPSQNPNFTIPQMQNNASAGYQSLLDTTFEDSSRMAMIESNQLAEEVIDKAVKEAVDMPWLPLPLGLKPPSTESVLFELQRQGISIIPPQNPNTMWQ</sequence>
<feature type="compositionally biased region" description="Basic and acidic residues" evidence="8">
    <location>
        <begin position="238"/>
        <end position="251"/>
    </location>
</feature>
<dbReference type="Pfam" id="PF00072">
    <property type="entry name" value="Response_reg"/>
    <property type="match status" value="1"/>
</dbReference>
<dbReference type="FunFam" id="3.40.50.2300:FF:000206">
    <property type="entry name" value="Two-component response regulator-like APRR2"/>
    <property type="match status" value="1"/>
</dbReference>
<feature type="domain" description="HTH myb-type" evidence="10">
    <location>
        <begin position="329"/>
        <end position="388"/>
    </location>
</feature>
<evidence type="ECO:0000256" key="5">
    <source>
        <dbReference type="ARBA" id="ARBA00023242"/>
    </source>
</evidence>
<evidence type="ECO:0000259" key="9">
    <source>
        <dbReference type="PROSITE" id="PS50110"/>
    </source>
</evidence>
<name>A0A4Y7KBC6_PAPSO</name>
<evidence type="ECO:0000256" key="7">
    <source>
        <dbReference type="PROSITE-ProRule" id="PRU00169"/>
    </source>
</evidence>
<evidence type="ECO:0000256" key="6">
    <source>
        <dbReference type="ARBA" id="ARBA00061767"/>
    </source>
</evidence>
<evidence type="ECO:0000256" key="1">
    <source>
        <dbReference type="ARBA" id="ARBA00004123"/>
    </source>
</evidence>
<dbReference type="InterPro" id="IPR044825">
    <property type="entry name" value="GLK1/2-like"/>
</dbReference>
<dbReference type="Pfam" id="PF00249">
    <property type="entry name" value="Myb_DNA-binding"/>
    <property type="match status" value="1"/>
</dbReference>
<comment type="caution">
    <text evidence="7">Lacks conserved residue(s) required for the propagation of feature annotation.</text>
</comment>
<accession>A0A4Y7KBC6</accession>
<reference evidence="11 12" key="1">
    <citation type="journal article" date="2018" name="Science">
        <title>The opium poppy genome and morphinan production.</title>
        <authorList>
            <person name="Guo L."/>
            <person name="Winzer T."/>
            <person name="Yang X."/>
            <person name="Li Y."/>
            <person name="Ning Z."/>
            <person name="He Z."/>
            <person name="Teodor R."/>
            <person name="Lu Y."/>
            <person name="Bowser T.A."/>
            <person name="Graham I.A."/>
            <person name="Ye K."/>
        </authorList>
    </citation>
    <scope>NUCLEOTIDE SEQUENCE [LARGE SCALE GENOMIC DNA]</scope>
    <source>
        <strain evidence="12">cv. HN1</strain>
        <tissue evidence="11">Leaves</tissue>
    </source>
</reference>
<dbReference type="GO" id="GO:0000160">
    <property type="term" value="P:phosphorelay signal transduction system"/>
    <property type="evidence" value="ECO:0007669"/>
    <property type="project" value="InterPro"/>
</dbReference>
<dbReference type="EMBL" id="CM010721">
    <property type="protein sequence ID" value="RZC69318.1"/>
    <property type="molecule type" value="Genomic_DNA"/>
</dbReference>
<feature type="compositionally biased region" description="Polar residues" evidence="8">
    <location>
        <begin position="315"/>
        <end position="326"/>
    </location>
</feature>
<dbReference type="AlphaFoldDB" id="A0A4Y7KBC6"/>
<comment type="subcellular location">
    <subcellularLocation>
        <location evidence="1">Nucleus</location>
    </subcellularLocation>
</comment>
<dbReference type="STRING" id="3469.A0A4Y7KBC6"/>
<dbReference type="InterPro" id="IPR006447">
    <property type="entry name" value="Myb_dom_plants"/>
</dbReference>
<dbReference type="InterPro" id="IPR001789">
    <property type="entry name" value="Sig_transdc_resp-reg_receiver"/>
</dbReference>
<dbReference type="GO" id="GO:0005634">
    <property type="term" value="C:nucleus"/>
    <property type="evidence" value="ECO:0007669"/>
    <property type="project" value="UniProtKB-SubCell"/>
</dbReference>
<dbReference type="FunFam" id="1.10.10.60:FF:000007">
    <property type="entry name" value="Two-component response regulator"/>
    <property type="match status" value="1"/>
</dbReference>
<keyword evidence="5" id="KW-0539">Nucleus</keyword>
<dbReference type="InterPro" id="IPR001005">
    <property type="entry name" value="SANT/Myb"/>
</dbReference>
<dbReference type="SUPFAM" id="SSF52172">
    <property type="entry name" value="CheY-like"/>
    <property type="match status" value="1"/>
</dbReference>
<keyword evidence="3" id="KW-0238">DNA-binding</keyword>
<dbReference type="GO" id="GO:0003700">
    <property type="term" value="F:DNA-binding transcription factor activity"/>
    <property type="evidence" value="ECO:0007669"/>
    <property type="project" value="InterPro"/>
</dbReference>
<protein>
    <recommendedName>
        <fullName evidence="13">Response regulatory domain-containing protein</fullName>
    </recommendedName>
</protein>
<dbReference type="Gene3D" id="3.40.50.2300">
    <property type="match status" value="1"/>
</dbReference>
<evidence type="ECO:0000256" key="8">
    <source>
        <dbReference type="SAM" id="MobiDB-lite"/>
    </source>
</evidence>
<dbReference type="PANTHER" id="PTHR31312:SF4">
    <property type="entry name" value="TWO-COMPONENT RESPONSE REGULATOR-LIKE APRR2"/>
    <property type="match status" value="1"/>
</dbReference>
<dbReference type="PROSITE" id="PS51294">
    <property type="entry name" value="HTH_MYB"/>
    <property type="match status" value="1"/>
</dbReference>
<feature type="region of interest" description="Disordered" evidence="8">
    <location>
        <begin position="394"/>
        <end position="413"/>
    </location>
</feature>
<evidence type="ECO:0008006" key="13">
    <source>
        <dbReference type="Google" id="ProtNLM"/>
    </source>
</evidence>
<dbReference type="InterPro" id="IPR009057">
    <property type="entry name" value="Homeodomain-like_sf"/>
</dbReference>
<dbReference type="PROSITE" id="PS50110">
    <property type="entry name" value="RESPONSE_REGULATORY"/>
    <property type="match status" value="1"/>
</dbReference>
<dbReference type="NCBIfam" id="TIGR01557">
    <property type="entry name" value="myb_SHAQKYF"/>
    <property type="match status" value="1"/>
</dbReference>
<dbReference type="SUPFAM" id="SSF46689">
    <property type="entry name" value="Homeodomain-like"/>
    <property type="match status" value="1"/>
</dbReference>
<proteinExistence type="predicted"/>
<comment type="subunit">
    <text evidence="6">Binds the target DNA as a monomer.</text>
</comment>
<keyword evidence="2" id="KW-0805">Transcription regulation</keyword>
<dbReference type="OMA" id="PANIQMW"/>
<dbReference type="Proteomes" id="UP000316621">
    <property type="component" value="Chromosome 7"/>
</dbReference>
<evidence type="ECO:0000256" key="2">
    <source>
        <dbReference type="ARBA" id="ARBA00023015"/>
    </source>
</evidence>
<gene>
    <name evidence="11" type="ORF">C5167_032390</name>
</gene>
<keyword evidence="12" id="KW-1185">Reference proteome</keyword>
<evidence type="ECO:0000313" key="11">
    <source>
        <dbReference type="EMBL" id="RZC69318.1"/>
    </source>
</evidence>
<dbReference type="SMART" id="SM00448">
    <property type="entry name" value="REC"/>
    <property type="match status" value="1"/>
</dbReference>
<feature type="domain" description="Response regulatory" evidence="9">
    <location>
        <begin position="33"/>
        <end position="146"/>
    </location>
</feature>
<organism evidence="11 12">
    <name type="scientific">Papaver somniferum</name>
    <name type="common">Opium poppy</name>
    <dbReference type="NCBI Taxonomy" id="3469"/>
    <lineage>
        <taxon>Eukaryota</taxon>
        <taxon>Viridiplantae</taxon>
        <taxon>Streptophyta</taxon>
        <taxon>Embryophyta</taxon>
        <taxon>Tracheophyta</taxon>
        <taxon>Spermatophyta</taxon>
        <taxon>Magnoliopsida</taxon>
        <taxon>Ranunculales</taxon>
        <taxon>Papaveraceae</taxon>
        <taxon>Papaveroideae</taxon>
        <taxon>Papaver</taxon>
    </lineage>
</organism>
<keyword evidence="4" id="KW-0804">Transcription</keyword>
<evidence type="ECO:0000313" key="12">
    <source>
        <dbReference type="Proteomes" id="UP000316621"/>
    </source>
</evidence>
<dbReference type="GO" id="GO:0045893">
    <property type="term" value="P:positive regulation of DNA-templated transcription"/>
    <property type="evidence" value="ECO:0007669"/>
    <property type="project" value="InterPro"/>
</dbReference>
<dbReference type="GO" id="GO:0000976">
    <property type="term" value="F:transcription cis-regulatory region binding"/>
    <property type="evidence" value="ECO:0007669"/>
    <property type="project" value="EnsemblPlants"/>
</dbReference>
<evidence type="ECO:0000256" key="4">
    <source>
        <dbReference type="ARBA" id="ARBA00023163"/>
    </source>
</evidence>
<feature type="region of interest" description="Disordered" evidence="8">
    <location>
        <begin position="279"/>
        <end position="331"/>
    </location>
</feature>
<evidence type="ECO:0000259" key="10">
    <source>
        <dbReference type="PROSITE" id="PS51294"/>
    </source>
</evidence>
<dbReference type="Gene3D" id="1.10.10.60">
    <property type="entry name" value="Homeodomain-like"/>
    <property type="match status" value="1"/>
</dbReference>
<evidence type="ECO:0000256" key="3">
    <source>
        <dbReference type="ARBA" id="ARBA00023125"/>
    </source>
</evidence>
<feature type="region of interest" description="Disordered" evidence="8">
    <location>
        <begin position="226"/>
        <end position="251"/>
    </location>
</feature>
<dbReference type="InterPro" id="IPR017930">
    <property type="entry name" value="Myb_dom"/>
</dbReference>
<dbReference type="InterPro" id="IPR011006">
    <property type="entry name" value="CheY-like_superfamily"/>
</dbReference>
<dbReference type="Gramene" id="RZC69318">
    <property type="protein sequence ID" value="RZC69318"/>
    <property type="gene ID" value="C5167_032390"/>
</dbReference>